<feature type="signal peptide" evidence="1">
    <location>
        <begin position="1"/>
        <end position="21"/>
    </location>
</feature>
<comment type="caution">
    <text evidence="2">The sequence shown here is derived from an EMBL/GenBank/DDBJ whole genome shotgun (WGS) entry which is preliminary data.</text>
</comment>
<keyword evidence="3" id="KW-1185">Reference proteome</keyword>
<accession>A0A2R6NUF0</accession>
<dbReference type="EMBL" id="MLYV02000842">
    <property type="protein sequence ID" value="PSR76519.1"/>
    <property type="molecule type" value="Genomic_DNA"/>
</dbReference>
<gene>
    <name evidence="2" type="ORF">PHLCEN_2v8422</name>
</gene>
<evidence type="ECO:0000313" key="3">
    <source>
        <dbReference type="Proteomes" id="UP000186601"/>
    </source>
</evidence>
<evidence type="ECO:0000256" key="1">
    <source>
        <dbReference type="SAM" id="SignalP"/>
    </source>
</evidence>
<dbReference type="Proteomes" id="UP000186601">
    <property type="component" value="Unassembled WGS sequence"/>
</dbReference>
<proteinExistence type="predicted"/>
<dbReference type="AlphaFoldDB" id="A0A2R6NUF0"/>
<protein>
    <submittedName>
        <fullName evidence="2">Uncharacterized protein</fullName>
    </submittedName>
</protein>
<evidence type="ECO:0000313" key="2">
    <source>
        <dbReference type="EMBL" id="PSR76519.1"/>
    </source>
</evidence>
<organism evidence="2 3">
    <name type="scientific">Hermanssonia centrifuga</name>
    <dbReference type="NCBI Taxonomy" id="98765"/>
    <lineage>
        <taxon>Eukaryota</taxon>
        <taxon>Fungi</taxon>
        <taxon>Dikarya</taxon>
        <taxon>Basidiomycota</taxon>
        <taxon>Agaricomycotina</taxon>
        <taxon>Agaricomycetes</taxon>
        <taxon>Polyporales</taxon>
        <taxon>Meruliaceae</taxon>
        <taxon>Hermanssonia</taxon>
    </lineage>
</organism>
<feature type="chain" id="PRO_5015334153" evidence="1">
    <location>
        <begin position="22"/>
        <end position="98"/>
    </location>
</feature>
<name>A0A2R6NUF0_9APHY</name>
<keyword evidence="1" id="KW-0732">Signal</keyword>
<reference evidence="2 3" key="1">
    <citation type="submission" date="2018-02" db="EMBL/GenBank/DDBJ databases">
        <title>Genome sequence of the basidiomycete white-rot fungus Phlebia centrifuga.</title>
        <authorList>
            <person name="Granchi Z."/>
            <person name="Peng M."/>
            <person name="de Vries R.P."/>
            <person name="Hilden K."/>
            <person name="Makela M.R."/>
            <person name="Grigoriev I."/>
            <person name="Riley R."/>
        </authorList>
    </citation>
    <scope>NUCLEOTIDE SEQUENCE [LARGE SCALE GENOMIC DNA]</scope>
    <source>
        <strain evidence="2 3">FBCC195</strain>
    </source>
</reference>
<sequence>MTSTKLLALTCVAVLAASSFAVHESFPTALGTAFRPISVERDSGSDSEDEESQVEGMLLDEAREVEAMLLDEIDDEPRFPPLHVRIEVRIKFGRSHPY</sequence>